<evidence type="ECO:0000259" key="3">
    <source>
        <dbReference type="PROSITE" id="PS51186"/>
    </source>
</evidence>
<dbReference type="EMBL" id="JACEIO010000003">
    <property type="protein sequence ID" value="MBA4535944.1"/>
    <property type="molecule type" value="Genomic_DNA"/>
</dbReference>
<evidence type="ECO:0000256" key="1">
    <source>
        <dbReference type="ARBA" id="ARBA00022679"/>
    </source>
</evidence>
<dbReference type="Gene3D" id="3.40.630.30">
    <property type="match status" value="1"/>
</dbReference>
<dbReference type="Pfam" id="PF00583">
    <property type="entry name" value="Acetyltransf_1"/>
    <property type="match status" value="1"/>
</dbReference>
<dbReference type="AlphaFoldDB" id="A0A6B3VQT4"/>
<dbReference type="RefSeq" id="WP_163239594.1">
    <property type="nucleotide sequence ID" value="NZ_CP082780.1"/>
</dbReference>
<dbReference type="GO" id="GO:0016747">
    <property type="term" value="F:acyltransferase activity, transferring groups other than amino-acyl groups"/>
    <property type="evidence" value="ECO:0007669"/>
    <property type="project" value="InterPro"/>
</dbReference>
<reference evidence="5 6" key="1">
    <citation type="submission" date="2020-02" db="EMBL/GenBank/DDBJ databases">
        <title>Bacillus aquiflavi sp. nov., isolated from yellow water of strong flavor Chinese baijiu in Yibin region of China.</title>
        <authorList>
            <person name="Xie J."/>
        </authorList>
    </citation>
    <scope>NUCLEOTIDE SEQUENCE [LARGE SCALE GENOMIC DNA]</scope>
    <source>
        <strain evidence="5 6">3H-10</strain>
    </source>
</reference>
<dbReference type="Proteomes" id="UP000472971">
    <property type="component" value="Unassembled WGS sequence"/>
</dbReference>
<evidence type="ECO:0000313" key="5">
    <source>
        <dbReference type="EMBL" id="NEY80319.1"/>
    </source>
</evidence>
<feature type="domain" description="N-acetyltransferase" evidence="3">
    <location>
        <begin position="3"/>
        <end position="161"/>
    </location>
</feature>
<evidence type="ECO:0000313" key="7">
    <source>
        <dbReference type="Proteomes" id="UP000570010"/>
    </source>
</evidence>
<gene>
    <name evidence="5" type="ORF">G4D64_02025</name>
    <name evidence="4" type="ORF">H1Z61_02030</name>
</gene>
<name>A0A6B3VQT4_9BACI</name>
<dbReference type="InterPro" id="IPR016181">
    <property type="entry name" value="Acyl_CoA_acyltransferase"/>
</dbReference>
<organism evidence="5 6">
    <name type="scientific">Bacillus aquiflavi</name>
    <dbReference type="NCBI Taxonomy" id="2672567"/>
    <lineage>
        <taxon>Bacteria</taxon>
        <taxon>Bacillati</taxon>
        <taxon>Bacillota</taxon>
        <taxon>Bacilli</taxon>
        <taxon>Bacillales</taxon>
        <taxon>Bacillaceae</taxon>
        <taxon>Bacillus</taxon>
    </lineage>
</organism>
<keyword evidence="2" id="KW-0012">Acyltransferase</keyword>
<sequence>MAENYRLATLNDAENLLQLTLRAYEPIRELDLKFPAATANIDLVQQNIDKNACYLLEVDGELVATITIQFPWGDNSVKLDIPYIWWFAVDPGWGKQGFGSKLLAWTELYIRDNLKAPAVSLATSDRHPWLVAMYERKGYERAFEKDFGKDGKVVYLKKVLRPKAIQQQLIKE</sequence>
<keyword evidence="1 5" id="KW-0808">Transferase</keyword>
<comment type="caution">
    <text evidence="5">The sequence shown here is derived from an EMBL/GenBank/DDBJ whole genome shotgun (WGS) entry which is preliminary data.</text>
</comment>
<dbReference type="PROSITE" id="PS51186">
    <property type="entry name" value="GNAT"/>
    <property type="match status" value="1"/>
</dbReference>
<evidence type="ECO:0000313" key="4">
    <source>
        <dbReference type="EMBL" id="MBA4535944.1"/>
    </source>
</evidence>
<protein>
    <submittedName>
        <fullName evidence="5">GNAT family N-acetyltransferase</fullName>
    </submittedName>
</protein>
<keyword evidence="6" id="KW-1185">Reference proteome</keyword>
<dbReference type="CDD" id="cd04301">
    <property type="entry name" value="NAT_SF"/>
    <property type="match status" value="1"/>
</dbReference>
<dbReference type="Proteomes" id="UP000570010">
    <property type="component" value="Unassembled WGS sequence"/>
</dbReference>
<reference evidence="4 7" key="2">
    <citation type="submission" date="2020-07" db="EMBL/GenBank/DDBJ databases">
        <authorList>
            <person name="Feng H."/>
        </authorList>
    </citation>
    <scope>NUCLEOTIDE SEQUENCE [LARGE SCALE GENOMIC DNA]</scope>
    <source>
        <strain evidence="7">s-12</strain>
        <strain evidence="4">S-12</strain>
    </source>
</reference>
<dbReference type="EMBL" id="JAAIWN010000003">
    <property type="protein sequence ID" value="NEY80319.1"/>
    <property type="molecule type" value="Genomic_DNA"/>
</dbReference>
<accession>A0A6B3VQT4</accession>
<proteinExistence type="predicted"/>
<dbReference type="SUPFAM" id="SSF55729">
    <property type="entry name" value="Acyl-CoA N-acyltransferases (Nat)"/>
    <property type="match status" value="1"/>
</dbReference>
<dbReference type="PANTHER" id="PTHR43800">
    <property type="entry name" value="PEPTIDYL-LYSINE N-ACETYLTRANSFERASE YJAB"/>
    <property type="match status" value="1"/>
</dbReference>
<evidence type="ECO:0000256" key="2">
    <source>
        <dbReference type="ARBA" id="ARBA00023315"/>
    </source>
</evidence>
<evidence type="ECO:0000313" key="6">
    <source>
        <dbReference type="Proteomes" id="UP000472971"/>
    </source>
</evidence>
<dbReference type="PANTHER" id="PTHR43800:SF1">
    <property type="entry name" value="PEPTIDYL-LYSINE N-ACETYLTRANSFERASE YJAB"/>
    <property type="match status" value="1"/>
</dbReference>
<dbReference type="InterPro" id="IPR000182">
    <property type="entry name" value="GNAT_dom"/>
</dbReference>